<dbReference type="OrthoDB" id="3509362at2759"/>
<keyword evidence="4" id="KW-0804">Transcription</keyword>
<name>A0A0H1B8F2_9EURO</name>
<dbReference type="InterPro" id="IPR021858">
    <property type="entry name" value="Fun_TF"/>
</dbReference>
<dbReference type="GO" id="GO:0008270">
    <property type="term" value="F:zinc ion binding"/>
    <property type="evidence" value="ECO:0007669"/>
    <property type="project" value="InterPro"/>
</dbReference>
<dbReference type="PANTHER" id="PTHR37534:SF7">
    <property type="entry name" value="TRANSCRIPTIONAL ACTIVATOR PROTEIN UGA3"/>
    <property type="match status" value="1"/>
</dbReference>
<dbReference type="EMBL" id="LDEV01002846">
    <property type="protein sequence ID" value="KLJ07323.1"/>
    <property type="molecule type" value="Genomic_DNA"/>
</dbReference>
<evidence type="ECO:0000256" key="6">
    <source>
        <dbReference type="SAM" id="MobiDB-lite"/>
    </source>
</evidence>
<protein>
    <recommendedName>
        <fullName evidence="7">Zn(2)-C6 fungal-type domain-containing protein</fullName>
    </recommendedName>
</protein>
<dbReference type="Gene3D" id="4.10.240.10">
    <property type="entry name" value="Zn(2)-C6 fungal-type DNA-binding domain"/>
    <property type="match status" value="1"/>
</dbReference>
<evidence type="ECO:0000259" key="7">
    <source>
        <dbReference type="PROSITE" id="PS50048"/>
    </source>
</evidence>
<dbReference type="GO" id="GO:0000981">
    <property type="term" value="F:DNA-binding transcription factor activity, RNA polymerase II-specific"/>
    <property type="evidence" value="ECO:0007669"/>
    <property type="project" value="InterPro"/>
</dbReference>
<sequence>MSGEGNPPSAMTEVVPPPSPGSSPGAKDRLIRRRVTVDGRVRSGCLTCKTRKKKCDGQISGVDNRCRACIRLGLVCEQPPLRKVAPRRRTLTTEVVATTPENVSNKQQEIQNQACSDGKMVGSQDQTSPNNSEEDCTELVRTSSLGFPISRSLVGPLLGSLNSIEPLLLKYFLSDVAPLCSILQQDGASFCSVLLPMAIVDSSLLHALFTYASVHFDATAPVSTAISPRARLGFETHVARGISNAIARNTVTESTVACALVVSTAHVIGGDTSRWLLHLQGAGHLISHLGPPRLLKIPDGAFLLRYFAYHDTMAALSTGRHPSIEGVYWALNMDGDVHSADSFVGLAHHIFRHITSICAFVADTSDLDASSSSCDRLANETLRAETIAHALRSQDLHLQLRYTDSYSEALVHHAEAFRFAALFHLYRRLLHICGPSAIYERHMAECVQRIFSHVSLVPLNLYCEIGLLFPLFMAGIGGANDASAVHYIQNRLDYIETWTKFKHVTRTRELLQLLWDQKRTDWEVVLRELDWHISLA</sequence>
<evidence type="ECO:0000256" key="5">
    <source>
        <dbReference type="ARBA" id="ARBA00023242"/>
    </source>
</evidence>
<dbReference type="InterPro" id="IPR036864">
    <property type="entry name" value="Zn2-C6_fun-type_DNA-bd_sf"/>
</dbReference>
<organism evidence="8 9">
    <name type="scientific">Blastomyces silverae</name>
    <dbReference type="NCBI Taxonomy" id="2060906"/>
    <lineage>
        <taxon>Eukaryota</taxon>
        <taxon>Fungi</taxon>
        <taxon>Dikarya</taxon>
        <taxon>Ascomycota</taxon>
        <taxon>Pezizomycotina</taxon>
        <taxon>Eurotiomycetes</taxon>
        <taxon>Eurotiomycetidae</taxon>
        <taxon>Onygenales</taxon>
        <taxon>Ajellomycetaceae</taxon>
        <taxon>Blastomyces</taxon>
    </lineage>
</organism>
<evidence type="ECO:0000313" key="8">
    <source>
        <dbReference type="EMBL" id="KLJ07323.1"/>
    </source>
</evidence>
<evidence type="ECO:0000256" key="3">
    <source>
        <dbReference type="ARBA" id="ARBA00023125"/>
    </source>
</evidence>
<feature type="domain" description="Zn(2)-C6 fungal-type" evidence="7">
    <location>
        <begin position="44"/>
        <end position="76"/>
    </location>
</feature>
<feature type="region of interest" description="Disordered" evidence="6">
    <location>
        <begin position="115"/>
        <end position="134"/>
    </location>
</feature>
<dbReference type="GO" id="GO:0005634">
    <property type="term" value="C:nucleus"/>
    <property type="evidence" value="ECO:0007669"/>
    <property type="project" value="UniProtKB-SubCell"/>
</dbReference>
<evidence type="ECO:0000256" key="2">
    <source>
        <dbReference type="ARBA" id="ARBA00023015"/>
    </source>
</evidence>
<dbReference type="Pfam" id="PF11951">
    <property type="entry name" value="Fungal_trans_2"/>
    <property type="match status" value="1"/>
</dbReference>
<keyword evidence="2" id="KW-0805">Transcription regulation</keyword>
<comment type="subcellular location">
    <subcellularLocation>
        <location evidence="1">Nucleus</location>
    </subcellularLocation>
</comment>
<dbReference type="PROSITE" id="PS50048">
    <property type="entry name" value="ZN2_CY6_FUNGAL_2"/>
    <property type="match status" value="1"/>
</dbReference>
<dbReference type="AlphaFoldDB" id="A0A0H1B8F2"/>
<dbReference type="STRING" id="2060906.A0A0H1B8F2"/>
<dbReference type="PANTHER" id="PTHR37534">
    <property type="entry name" value="TRANSCRIPTIONAL ACTIVATOR PROTEIN UGA3"/>
    <property type="match status" value="1"/>
</dbReference>
<dbReference type="SMART" id="SM00066">
    <property type="entry name" value="GAL4"/>
    <property type="match status" value="1"/>
</dbReference>
<dbReference type="Proteomes" id="UP000053573">
    <property type="component" value="Unassembled WGS sequence"/>
</dbReference>
<keyword evidence="3" id="KW-0238">DNA-binding</keyword>
<dbReference type="GO" id="GO:0000976">
    <property type="term" value="F:transcription cis-regulatory region binding"/>
    <property type="evidence" value="ECO:0007669"/>
    <property type="project" value="TreeGrafter"/>
</dbReference>
<evidence type="ECO:0000256" key="1">
    <source>
        <dbReference type="ARBA" id="ARBA00004123"/>
    </source>
</evidence>
<dbReference type="PROSITE" id="PS00463">
    <property type="entry name" value="ZN2_CY6_FUNGAL_1"/>
    <property type="match status" value="1"/>
</dbReference>
<comment type="caution">
    <text evidence="8">The sequence shown here is derived from an EMBL/GenBank/DDBJ whole genome shotgun (WGS) entry which is preliminary data.</text>
</comment>
<feature type="region of interest" description="Disordered" evidence="6">
    <location>
        <begin position="1"/>
        <end position="28"/>
    </location>
</feature>
<dbReference type="InterPro" id="IPR001138">
    <property type="entry name" value="Zn2Cys6_DnaBD"/>
</dbReference>
<keyword evidence="9" id="KW-1185">Reference proteome</keyword>
<evidence type="ECO:0000313" key="9">
    <source>
        <dbReference type="Proteomes" id="UP000053573"/>
    </source>
</evidence>
<dbReference type="CDD" id="cd12148">
    <property type="entry name" value="fungal_TF_MHR"/>
    <property type="match status" value="1"/>
</dbReference>
<dbReference type="SUPFAM" id="SSF57701">
    <property type="entry name" value="Zn2/Cys6 DNA-binding domain"/>
    <property type="match status" value="1"/>
</dbReference>
<gene>
    <name evidence="8" type="ORF">EMPG_10016</name>
</gene>
<dbReference type="GO" id="GO:0045944">
    <property type="term" value="P:positive regulation of transcription by RNA polymerase II"/>
    <property type="evidence" value="ECO:0007669"/>
    <property type="project" value="TreeGrafter"/>
</dbReference>
<keyword evidence="5" id="KW-0539">Nucleus</keyword>
<evidence type="ECO:0000256" key="4">
    <source>
        <dbReference type="ARBA" id="ARBA00023163"/>
    </source>
</evidence>
<proteinExistence type="predicted"/>
<reference evidence="9" key="1">
    <citation type="journal article" date="2015" name="PLoS Genet.">
        <title>The dynamic genome and transcriptome of the human fungal pathogen Blastomyces and close relative Emmonsia.</title>
        <authorList>
            <person name="Munoz J.F."/>
            <person name="Gauthier G.M."/>
            <person name="Desjardins C.A."/>
            <person name="Gallo J.E."/>
            <person name="Holder J."/>
            <person name="Sullivan T.D."/>
            <person name="Marty A.J."/>
            <person name="Carmen J.C."/>
            <person name="Chen Z."/>
            <person name="Ding L."/>
            <person name="Gujja S."/>
            <person name="Magrini V."/>
            <person name="Misas E."/>
            <person name="Mitreva M."/>
            <person name="Priest M."/>
            <person name="Saif S."/>
            <person name="Whiston E.A."/>
            <person name="Young S."/>
            <person name="Zeng Q."/>
            <person name="Goldman W.E."/>
            <person name="Mardis E.R."/>
            <person name="Taylor J.W."/>
            <person name="McEwen J.G."/>
            <person name="Clay O.K."/>
            <person name="Klein B.S."/>
            <person name="Cuomo C.A."/>
        </authorList>
    </citation>
    <scope>NUCLEOTIDE SEQUENCE [LARGE SCALE GENOMIC DNA]</scope>
    <source>
        <strain evidence="9">UAMH 139</strain>
    </source>
</reference>
<accession>A0A0H1B8F2</accession>